<dbReference type="AlphaFoldDB" id="A0A367LF60"/>
<gene>
    <name evidence="1" type="ORF">L249_1116</name>
</gene>
<organism evidence="1 2">
    <name type="scientific">Ophiocordyceps polyrhachis-furcata BCC 54312</name>
    <dbReference type="NCBI Taxonomy" id="1330021"/>
    <lineage>
        <taxon>Eukaryota</taxon>
        <taxon>Fungi</taxon>
        <taxon>Dikarya</taxon>
        <taxon>Ascomycota</taxon>
        <taxon>Pezizomycotina</taxon>
        <taxon>Sordariomycetes</taxon>
        <taxon>Hypocreomycetidae</taxon>
        <taxon>Hypocreales</taxon>
        <taxon>Ophiocordycipitaceae</taxon>
        <taxon>Ophiocordyceps</taxon>
    </lineage>
</organism>
<name>A0A367LF60_9HYPO</name>
<protein>
    <submittedName>
        <fullName evidence="1">Uncharacterized protein</fullName>
    </submittedName>
</protein>
<keyword evidence="2" id="KW-1185">Reference proteome</keyword>
<dbReference type="Proteomes" id="UP000253664">
    <property type="component" value="Unassembled WGS sequence"/>
</dbReference>
<evidence type="ECO:0000313" key="1">
    <source>
        <dbReference type="EMBL" id="RCI13074.1"/>
    </source>
</evidence>
<sequence>WSSSLISALRKGLVLASRYILKGPGVFWGLGCLSWQRKVVVLVLGSVRAIIK</sequence>
<dbReference type="EMBL" id="LKCN02000007">
    <property type="protein sequence ID" value="RCI13074.1"/>
    <property type="molecule type" value="Genomic_DNA"/>
</dbReference>
<proteinExistence type="predicted"/>
<feature type="non-terminal residue" evidence="1">
    <location>
        <position position="1"/>
    </location>
</feature>
<accession>A0A367LF60</accession>
<evidence type="ECO:0000313" key="2">
    <source>
        <dbReference type="Proteomes" id="UP000253664"/>
    </source>
</evidence>
<comment type="caution">
    <text evidence="1">The sequence shown here is derived from an EMBL/GenBank/DDBJ whole genome shotgun (WGS) entry which is preliminary data.</text>
</comment>
<reference evidence="1 2" key="1">
    <citation type="journal article" date="2015" name="BMC Genomics">
        <title>Insights from the genome of Ophiocordyceps polyrhachis-furcata to pathogenicity and host specificity in insect fungi.</title>
        <authorList>
            <person name="Wichadakul D."/>
            <person name="Kobmoo N."/>
            <person name="Ingsriswang S."/>
            <person name="Tangphatsornruang S."/>
            <person name="Chantasingh D."/>
            <person name="Luangsa-ard J.J."/>
            <person name="Eurwilaichitr L."/>
        </authorList>
    </citation>
    <scope>NUCLEOTIDE SEQUENCE [LARGE SCALE GENOMIC DNA]</scope>
    <source>
        <strain evidence="1 2">BCC 54312</strain>
    </source>
</reference>